<dbReference type="PANTHER" id="PTHR33495">
    <property type="entry name" value="ANTI-SIGMA FACTOR ANTAGONIST TM_1081-RELATED-RELATED"/>
    <property type="match status" value="1"/>
</dbReference>
<dbReference type="RefSeq" id="WP_037906933.1">
    <property type="nucleotide sequence ID" value="NZ_CANMAK010000003.1"/>
</dbReference>
<gene>
    <name evidence="4" type="ORF">PM02_07675</name>
</gene>
<evidence type="ECO:0000256" key="2">
    <source>
        <dbReference type="RuleBase" id="RU003749"/>
    </source>
</evidence>
<evidence type="ECO:0000313" key="4">
    <source>
        <dbReference type="EMBL" id="KAJ03692.1"/>
    </source>
</evidence>
<comment type="similarity">
    <text evidence="1 2">Belongs to the anti-sigma-factor antagonist family.</text>
</comment>
<accession>A0A061SS56</accession>
<dbReference type="GO" id="GO:0043856">
    <property type="term" value="F:anti-sigma factor antagonist activity"/>
    <property type="evidence" value="ECO:0007669"/>
    <property type="project" value="InterPro"/>
</dbReference>
<dbReference type="PROSITE" id="PS50801">
    <property type="entry name" value="STAS"/>
    <property type="match status" value="1"/>
</dbReference>
<name>A0A061SS56_9RHOB</name>
<dbReference type="eggNOG" id="COG1366">
    <property type="taxonomic scope" value="Bacteria"/>
</dbReference>
<feature type="domain" description="STAS" evidence="3">
    <location>
        <begin position="21"/>
        <end position="110"/>
    </location>
</feature>
<dbReference type="Proteomes" id="UP000027337">
    <property type="component" value="Unassembled WGS sequence"/>
</dbReference>
<evidence type="ECO:0000259" key="3">
    <source>
        <dbReference type="PROSITE" id="PS50801"/>
    </source>
</evidence>
<dbReference type="InterPro" id="IPR003658">
    <property type="entry name" value="Anti-sigma_ant"/>
</dbReference>
<dbReference type="STRING" id="83219.PM02_07675"/>
<evidence type="ECO:0000256" key="1">
    <source>
        <dbReference type="ARBA" id="ARBA00009013"/>
    </source>
</evidence>
<dbReference type="AlphaFoldDB" id="A0A061SS56"/>
<dbReference type="PANTHER" id="PTHR33495:SF2">
    <property type="entry name" value="ANTI-SIGMA FACTOR ANTAGONIST TM_1081-RELATED"/>
    <property type="match status" value="1"/>
</dbReference>
<evidence type="ECO:0000313" key="5">
    <source>
        <dbReference type="Proteomes" id="UP000027337"/>
    </source>
</evidence>
<protein>
    <recommendedName>
        <fullName evidence="2">Anti-sigma factor antagonist</fullName>
    </recommendedName>
</protein>
<organism evidence="4 5">
    <name type="scientific">Sulfitobacter mediterraneus</name>
    <dbReference type="NCBI Taxonomy" id="83219"/>
    <lineage>
        <taxon>Bacteria</taxon>
        <taxon>Pseudomonadati</taxon>
        <taxon>Pseudomonadota</taxon>
        <taxon>Alphaproteobacteria</taxon>
        <taxon>Rhodobacterales</taxon>
        <taxon>Roseobacteraceae</taxon>
        <taxon>Sulfitobacter</taxon>
    </lineage>
</organism>
<dbReference type="SUPFAM" id="SSF52091">
    <property type="entry name" value="SpoIIaa-like"/>
    <property type="match status" value="1"/>
</dbReference>
<keyword evidence="5" id="KW-1185">Reference proteome</keyword>
<dbReference type="CDD" id="cd07043">
    <property type="entry name" value="STAS_anti-anti-sigma_factors"/>
    <property type="match status" value="1"/>
</dbReference>
<comment type="caution">
    <text evidence="4">The sequence shown here is derived from an EMBL/GenBank/DDBJ whole genome shotgun (WGS) entry which is preliminary data.</text>
</comment>
<dbReference type="NCBIfam" id="TIGR00377">
    <property type="entry name" value="ant_ant_sig"/>
    <property type="match status" value="1"/>
</dbReference>
<reference evidence="4 5" key="1">
    <citation type="journal article" date="2014" name="Genome Announc.">
        <title>Draft Genome Sequences of Two Isolates of the Roseobacter Group, Sulfitobacter sp. Strains 3SOLIMAR09 and 1FIGIMAR09, from Harbors of Mallorca Island (Mediterranean Sea).</title>
        <authorList>
            <person name="Mas-Llado M."/>
            <person name="Pina-Villalonga J.M."/>
            <person name="Brunet-Galmes I."/>
            <person name="Nogales B."/>
            <person name="Bosch R."/>
        </authorList>
    </citation>
    <scope>NUCLEOTIDE SEQUENCE [LARGE SCALE GENOMIC DNA]</scope>
    <source>
        <strain evidence="4 5">1FIGIMAR09</strain>
    </source>
</reference>
<dbReference type="Pfam" id="PF01740">
    <property type="entry name" value="STAS"/>
    <property type="match status" value="1"/>
</dbReference>
<dbReference type="Gene3D" id="3.30.750.24">
    <property type="entry name" value="STAS domain"/>
    <property type="match status" value="1"/>
</dbReference>
<dbReference type="EMBL" id="JEMU01000005">
    <property type="protein sequence ID" value="KAJ03692.1"/>
    <property type="molecule type" value="Genomic_DNA"/>
</dbReference>
<dbReference type="InterPro" id="IPR002645">
    <property type="entry name" value="STAS_dom"/>
</dbReference>
<dbReference type="InterPro" id="IPR036513">
    <property type="entry name" value="STAS_dom_sf"/>
</dbReference>
<proteinExistence type="inferred from homology"/>
<sequence>MKVSTKIEGDRCIVTVQEDRIDAAVALAFKDAMRRNTAGSGAMVILNLAQVQFIDSSGLGAIVATMKHLAPDRQLVLAGLTAPVERVFTLTRMDSVFQLFATLDDALAVHHA</sequence>